<keyword evidence="1" id="KW-0812">Transmembrane</keyword>
<feature type="transmembrane region" description="Helical" evidence="1">
    <location>
        <begin position="379"/>
        <end position="400"/>
    </location>
</feature>
<feature type="transmembrane region" description="Helical" evidence="1">
    <location>
        <begin position="26"/>
        <end position="47"/>
    </location>
</feature>
<sequence length="582" mass="65181">MDLVTSYHHSILVPLFDALGSGRNTIWQVASVILFGWMAFLSLEKYAPKRHSRWLSSDWHYWLAMIATILIVRSASWTFGESNVDESEWMAGAIKLKDGYALWGNHDAHTSGPLIAQTLYFWDLVFGNLNYGTAKLLTCLIWTATCGFTYLTISRMSGSRIARVSTTPLVWCIAALQSTDFVGYNGEHLPILVLSVSTWIMASIHDRLREHGRVHPGALIALGAALGLLPLTKLQAVPMGVFLGVSGLFLLRSNSGWKTLLLAAASPTLLWFAYLLATDQVKDFSTSYVLENFSHATSRSSLSMLERVIYFPRAWLGLLDGRWFVVASLGSISFGILYRIQNFRDFVFVSDFKIALWAMSYVLVACYCVIQTGSFYKHYYLFLLHPLAIASAAVHTFILNSLADRRGAILAVFYVLMCYASSLLPIYRGNLFLKDFSFIQSQQSNLSEVSREINRIADKGTKLAVWGWMPRIYVETGLPMATKVAHTFNVSTPGPNQAYFVGRYADSLMSHDKVIFVDTTGSFDCDFLPAESHSHRQTPPIKRIIDREFTFVGQWRGCAVYHKDAANTISVSDDAVSLQDSK</sequence>
<feature type="transmembrane region" description="Helical" evidence="1">
    <location>
        <begin position="237"/>
        <end position="253"/>
    </location>
</feature>
<keyword evidence="3" id="KW-1185">Reference proteome</keyword>
<feature type="transmembrane region" description="Helical" evidence="1">
    <location>
        <begin position="59"/>
        <end position="80"/>
    </location>
</feature>
<reference evidence="2 3" key="1">
    <citation type="submission" date="2019-02" db="EMBL/GenBank/DDBJ databases">
        <title>Deep-cultivation of Planctomycetes and their phenomic and genomic characterization uncovers novel biology.</title>
        <authorList>
            <person name="Wiegand S."/>
            <person name="Jogler M."/>
            <person name="Boedeker C."/>
            <person name="Pinto D."/>
            <person name="Vollmers J."/>
            <person name="Rivas-Marin E."/>
            <person name="Kohn T."/>
            <person name="Peeters S.H."/>
            <person name="Heuer A."/>
            <person name="Rast P."/>
            <person name="Oberbeckmann S."/>
            <person name="Bunk B."/>
            <person name="Jeske O."/>
            <person name="Meyerdierks A."/>
            <person name="Storesund J.E."/>
            <person name="Kallscheuer N."/>
            <person name="Luecker S."/>
            <person name="Lage O.M."/>
            <person name="Pohl T."/>
            <person name="Merkel B.J."/>
            <person name="Hornburger P."/>
            <person name="Mueller R.-W."/>
            <person name="Bruemmer F."/>
            <person name="Labrenz M."/>
            <person name="Spormann A.M."/>
            <person name="Op Den Camp H."/>
            <person name="Overmann J."/>
            <person name="Amann R."/>
            <person name="Jetten M.S.M."/>
            <person name="Mascher T."/>
            <person name="Medema M.H."/>
            <person name="Devos D.P."/>
            <person name="Kaster A.-K."/>
            <person name="Ovreas L."/>
            <person name="Rohde M."/>
            <person name="Galperin M.Y."/>
            <person name="Jogler C."/>
        </authorList>
    </citation>
    <scope>NUCLEOTIDE SEQUENCE [LARGE SCALE GENOMIC DNA]</scope>
    <source>
        <strain evidence="2 3">Pla100</strain>
    </source>
</reference>
<feature type="transmembrane region" description="Helical" evidence="1">
    <location>
        <begin position="134"/>
        <end position="153"/>
    </location>
</feature>
<evidence type="ECO:0000313" key="2">
    <source>
        <dbReference type="EMBL" id="TWU03873.1"/>
    </source>
</evidence>
<feature type="transmembrane region" description="Helical" evidence="1">
    <location>
        <begin position="214"/>
        <end position="231"/>
    </location>
</feature>
<gene>
    <name evidence="2" type="ORF">Pla100_08080</name>
</gene>
<keyword evidence="1" id="KW-0472">Membrane</keyword>
<dbReference type="Proteomes" id="UP000316213">
    <property type="component" value="Unassembled WGS sequence"/>
</dbReference>
<feature type="transmembrane region" description="Helical" evidence="1">
    <location>
        <begin position="352"/>
        <end position="373"/>
    </location>
</feature>
<name>A0A5C6AV79_9BACT</name>
<accession>A0A5C6AV79</accession>
<feature type="transmembrane region" description="Helical" evidence="1">
    <location>
        <begin position="407"/>
        <end position="427"/>
    </location>
</feature>
<evidence type="ECO:0000256" key="1">
    <source>
        <dbReference type="SAM" id="Phobius"/>
    </source>
</evidence>
<keyword evidence="1" id="KW-1133">Transmembrane helix</keyword>
<protein>
    <recommendedName>
        <fullName evidence="4">Glycosyltransferase RgtA/B/C/D-like domain-containing protein</fullName>
    </recommendedName>
</protein>
<dbReference type="RefSeq" id="WP_146576303.1">
    <property type="nucleotide sequence ID" value="NZ_SJPM01000001.1"/>
</dbReference>
<dbReference type="EMBL" id="SJPM01000001">
    <property type="protein sequence ID" value="TWU03873.1"/>
    <property type="molecule type" value="Genomic_DNA"/>
</dbReference>
<comment type="caution">
    <text evidence="2">The sequence shown here is derived from an EMBL/GenBank/DDBJ whole genome shotgun (WGS) entry which is preliminary data.</text>
</comment>
<organism evidence="2 3">
    <name type="scientific">Neorhodopirellula pilleata</name>
    <dbReference type="NCBI Taxonomy" id="2714738"/>
    <lineage>
        <taxon>Bacteria</taxon>
        <taxon>Pseudomonadati</taxon>
        <taxon>Planctomycetota</taxon>
        <taxon>Planctomycetia</taxon>
        <taxon>Pirellulales</taxon>
        <taxon>Pirellulaceae</taxon>
        <taxon>Neorhodopirellula</taxon>
    </lineage>
</organism>
<feature type="transmembrane region" description="Helical" evidence="1">
    <location>
        <begin position="321"/>
        <end position="340"/>
    </location>
</feature>
<evidence type="ECO:0000313" key="3">
    <source>
        <dbReference type="Proteomes" id="UP000316213"/>
    </source>
</evidence>
<proteinExistence type="predicted"/>
<dbReference type="AlphaFoldDB" id="A0A5C6AV79"/>
<feature type="transmembrane region" description="Helical" evidence="1">
    <location>
        <begin position="260"/>
        <end position="277"/>
    </location>
</feature>
<evidence type="ECO:0008006" key="4">
    <source>
        <dbReference type="Google" id="ProtNLM"/>
    </source>
</evidence>
<dbReference type="OrthoDB" id="275826at2"/>